<comment type="caution">
    <text evidence="2">The sequence shown here is derived from an EMBL/GenBank/DDBJ whole genome shotgun (WGS) entry which is preliminary data.</text>
</comment>
<gene>
    <name evidence="2" type="ORF">D1639_08695</name>
</gene>
<feature type="domain" description="ATP-grasp" evidence="1">
    <location>
        <begin position="8"/>
        <end position="48"/>
    </location>
</feature>
<evidence type="ECO:0000313" key="2">
    <source>
        <dbReference type="EMBL" id="NBI35102.1"/>
    </source>
</evidence>
<protein>
    <recommendedName>
        <fullName evidence="1">ATP-grasp domain-containing protein</fullName>
    </recommendedName>
</protein>
<dbReference type="AlphaFoldDB" id="A0A7C9JJV2"/>
<dbReference type="InterPro" id="IPR025643">
    <property type="entry name" value="R2K_3"/>
</dbReference>
<accession>A0A7C9JJV2</accession>
<evidence type="ECO:0000259" key="1">
    <source>
        <dbReference type="Pfam" id="PF14243"/>
    </source>
</evidence>
<sequence length="63" mass="7096">MSTRNIAISPFYTVDYAELADGTWTIIEAGDGQVSGLADSDDPMRFYETMATYLARFDRSDFE</sequence>
<proteinExistence type="predicted"/>
<dbReference type="Pfam" id="PF14243">
    <property type="entry name" value="R2K_3"/>
    <property type="match status" value="1"/>
</dbReference>
<dbReference type="EMBL" id="QWKH01000074">
    <property type="protein sequence ID" value="NBI35102.1"/>
    <property type="molecule type" value="Genomic_DNA"/>
</dbReference>
<reference evidence="2" key="1">
    <citation type="submission" date="2018-08" db="EMBL/GenBank/DDBJ databases">
        <title>Murine metabolic-syndrome-specific gut microbial biobank.</title>
        <authorList>
            <person name="Liu C."/>
        </authorList>
    </citation>
    <scope>NUCLEOTIDE SEQUENCE [LARGE SCALE GENOMIC DNA]</scope>
    <source>
        <strain evidence="2">Z82</strain>
    </source>
</reference>
<organism evidence="2">
    <name type="scientific">Muribaculaceae bacterium Z82</name>
    <dbReference type="NCBI Taxonomy" id="2304548"/>
    <lineage>
        <taxon>Bacteria</taxon>
        <taxon>Pseudomonadati</taxon>
        <taxon>Bacteroidota</taxon>
        <taxon>Bacteroidia</taxon>
        <taxon>Bacteroidales</taxon>
        <taxon>Muribaculaceae</taxon>
    </lineage>
</organism>
<name>A0A7C9JJV2_9BACT</name>